<dbReference type="InterPro" id="IPR002110">
    <property type="entry name" value="Ankyrin_rpt"/>
</dbReference>
<dbReference type="InterPro" id="IPR036770">
    <property type="entry name" value="Ankyrin_rpt-contain_sf"/>
</dbReference>
<accession>A0A7S3LN60</accession>
<dbReference type="AlphaFoldDB" id="A0A7S3LN60"/>
<dbReference type="PANTHER" id="PTHR24198:SF165">
    <property type="entry name" value="ANKYRIN REPEAT-CONTAINING PROTEIN-RELATED"/>
    <property type="match status" value="1"/>
</dbReference>
<evidence type="ECO:0000256" key="1">
    <source>
        <dbReference type="ARBA" id="ARBA00022737"/>
    </source>
</evidence>
<dbReference type="Pfam" id="PF12796">
    <property type="entry name" value="Ank_2"/>
    <property type="match status" value="2"/>
</dbReference>
<feature type="repeat" description="ANK" evidence="3">
    <location>
        <begin position="110"/>
        <end position="145"/>
    </location>
</feature>
<evidence type="ECO:0000256" key="3">
    <source>
        <dbReference type="PROSITE-ProRule" id="PRU00023"/>
    </source>
</evidence>
<name>A0A7S3LN60_9STRA</name>
<keyword evidence="2 3" id="KW-0040">ANK repeat</keyword>
<proteinExistence type="predicted"/>
<reference evidence="4" key="1">
    <citation type="submission" date="2021-01" db="EMBL/GenBank/DDBJ databases">
        <authorList>
            <person name="Corre E."/>
            <person name="Pelletier E."/>
            <person name="Niang G."/>
            <person name="Scheremetjew M."/>
            <person name="Finn R."/>
            <person name="Kale V."/>
            <person name="Holt S."/>
            <person name="Cochrane G."/>
            <person name="Meng A."/>
            <person name="Brown T."/>
            <person name="Cohen L."/>
        </authorList>
    </citation>
    <scope>NUCLEOTIDE SEQUENCE</scope>
    <source>
        <strain evidence="4">GSBS06</strain>
    </source>
</reference>
<keyword evidence="1" id="KW-0677">Repeat</keyword>
<dbReference type="PANTHER" id="PTHR24198">
    <property type="entry name" value="ANKYRIN REPEAT AND PROTEIN KINASE DOMAIN-CONTAINING PROTEIN"/>
    <property type="match status" value="1"/>
</dbReference>
<protein>
    <submittedName>
        <fullName evidence="4">Uncharacterized protein</fullName>
    </submittedName>
</protein>
<dbReference type="GO" id="GO:0005737">
    <property type="term" value="C:cytoplasm"/>
    <property type="evidence" value="ECO:0007669"/>
    <property type="project" value="TreeGrafter"/>
</dbReference>
<sequence>MAENAFVDAAACGDMEDVKRMLGQPETEVTAAMVNAIDKDGRSALHYSCLNDDVPLLKILLNDSRTDVSLTTPKGEGIFHMAALYASLEALKVLFDDKRAKKLINSQNKYKETPLHLCAGSGDKGAAKAARLLLDAGASITVTDQWHRGPLDVARENAENALVGVFASWLDTQSADLKKNVEEISAAFLKEKNNKVEPNQQSKVQLQKTFLQLGGLNLKANLKKVEVKEKTMFAKAEGKVTDKKPTGKDAKSTGKILSKLVDFPGDVKEITKHLSNAEVDPAGTDAFGLTALHKFASWNKTELVDMLLPKLTREQINFQDRDGKTALHWACEMASVAVVSQLAANNFVDASIKDGKGRTPLDIVNSGEGTVIERLRKALTRAA</sequence>
<evidence type="ECO:0000256" key="2">
    <source>
        <dbReference type="ARBA" id="ARBA00023043"/>
    </source>
</evidence>
<dbReference type="EMBL" id="HBIN01008471">
    <property type="protein sequence ID" value="CAE0436007.1"/>
    <property type="molecule type" value="Transcribed_RNA"/>
</dbReference>
<organism evidence="4">
    <name type="scientific">Aplanochytrium stocchinoi</name>
    <dbReference type="NCBI Taxonomy" id="215587"/>
    <lineage>
        <taxon>Eukaryota</taxon>
        <taxon>Sar</taxon>
        <taxon>Stramenopiles</taxon>
        <taxon>Bigyra</taxon>
        <taxon>Labyrinthulomycetes</taxon>
        <taxon>Thraustochytrida</taxon>
        <taxon>Thraustochytriidae</taxon>
        <taxon>Aplanochytrium</taxon>
    </lineage>
</organism>
<dbReference type="PROSITE" id="PS50297">
    <property type="entry name" value="ANK_REP_REGION"/>
    <property type="match status" value="1"/>
</dbReference>
<dbReference type="SMART" id="SM00248">
    <property type="entry name" value="ANK"/>
    <property type="match status" value="5"/>
</dbReference>
<dbReference type="SUPFAM" id="SSF48403">
    <property type="entry name" value="Ankyrin repeat"/>
    <property type="match status" value="2"/>
</dbReference>
<dbReference type="Gene3D" id="1.25.40.20">
    <property type="entry name" value="Ankyrin repeat-containing domain"/>
    <property type="match status" value="2"/>
</dbReference>
<gene>
    <name evidence="4" type="ORF">ASTO00021_LOCUS6279</name>
</gene>
<evidence type="ECO:0000313" key="4">
    <source>
        <dbReference type="EMBL" id="CAE0436007.1"/>
    </source>
</evidence>
<dbReference type="PROSITE" id="PS50088">
    <property type="entry name" value="ANK_REPEAT"/>
    <property type="match status" value="1"/>
</dbReference>